<keyword evidence="2" id="KW-0812">Transmembrane</keyword>
<comment type="caution">
    <text evidence="4">The sequence shown here is derived from an EMBL/GenBank/DDBJ whole genome shotgun (WGS) entry which is preliminary data.</text>
</comment>
<sequence>MLRRSPVPRAWAAGAVDVFHPLVTVSRGVRRLAARARQTWEHTPKDRRGPLVFLVAAAVLAVGLVPYGPPLALLGLMGAAAWAGRGAPAPAPDPGADAGTRLQLLHDALVPYFTAPQDAAPLYRHGGHWQTVFEEHETDGTGRPVRLLLRYPAYFTDGEPESRARVEQLLCGKCGRDREYRFRWDQEENRLEVTALPQLPTGVPAQRFVTAAGETVLGFTDPTGTPRTLPVVCPGDPDDGDGPEGAGTRDVPAVVWRTGARSAEQHLLVLGRPGSGATTLLRSVAIQALTCGDVLVVDGAGTGEYAFLAGRSGVLAVESGLSGTLATLEWAAHETERRLIATSRARQLGRLVPGDVHRPLWIILDRPTELSRLAAAEGRPDPQRLLEVPLRQGRAANVTVVVADQDDGAEALAAPVRGLARARVVLGAAGHRRIGALLGAVPDTSPPGRMPPGRGYVRLGSGPVRRLQVPDTPDPYDAGAAEPLRRAVLELLPEPAGGAERPPAEATEAVPAGRRGTEDEADGALSGTGS</sequence>
<gene>
    <name evidence="4" type="ORF">IHE55_28740</name>
</gene>
<feature type="domain" description="AAA+ ATPase" evidence="3">
    <location>
        <begin position="263"/>
        <end position="430"/>
    </location>
</feature>
<evidence type="ECO:0000256" key="1">
    <source>
        <dbReference type="SAM" id="MobiDB-lite"/>
    </source>
</evidence>
<dbReference type="InterPro" id="IPR027417">
    <property type="entry name" value="P-loop_NTPase"/>
</dbReference>
<keyword evidence="2" id="KW-0472">Membrane</keyword>
<evidence type="ECO:0000259" key="3">
    <source>
        <dbReference type="SMART" id="SM00382"/>
    </source>
</evidence>
<dbReference type="EMBL" id="JACYXC010000002">
    <property type="protein sequence ID" value="MBH5338551.1"/>
    <property type="molecule type" value="Genomic_DNA"/>
</dbReference>
<dbReference type="InterPro" id="IPR003593">
    <property type="entry name" value="AAA+_ATPase"/>
</dbReference>
<evidence type="ECO:0000256" key="2">
    <source>
        <dbReference type="SAM" id="Phobius"/>
    </source>
</evidence>
<feature type="transmembrane region" description="Helical" evidence="2">
    <location>
        <begin position="51"/>
        <end position="68"/>
    </location>
</feature>
<accession>A0ABS0NTT9</accession>
<evidence type="ECO:0000313" key="5">
    <source>
        <dbReference type="Proteomes" id="UP000807371"/>
    </source>
</evidence>
<dbReference type="Proteomes" id="UP000807371">
    <property type="component" value="Unassembled WGS sequence"/>
</dbReference>
<protein>
    <recommendedName>
        <fullName evidence="3">AAA+ ATPase domain-containing protein</fullName>
    </recommendedName>
</protein>
<reference evidence="4 5" key="1">
    <citation type="submission" date="2020-09" db="EMBL/GenBank/DDBJ databases">
        <title>Biosynthesis of the nuclear factor of activated T cells inhibitor NFAT-133 and its congeners in Streptomyces pactum.</title>
        <authorList>
            <person name="Zhou W."/>
            <person name="Posri P."/>
            <person name="Abugrain M.E."/>
            <person name="Weisberg A.J."/>
            <person name="Chang J.H."/>
            <person name="Mahmud T."/>
        </authorList>
    </citation>
    <scope>NUCLEOTIDE SEQUENCE [LARGE SCALE GENOMIC DNA]</scope>
    <source>
        <strain evidence="4 5">ATCC 27456</strain>
    </source>
</reference>
<name>A0ABS0NTT9_9ACTN</name>
<feature type="region of interest" description="Disordered" evidence="1">
    <location>
        <begin position="492"/>
        <end position="530"/>
    </location>
</feature>
<dbReference type="SMART" id="SM00382">
    <property type="entry name" value="AAA"/>
    <property type="match status" value="1"/>
</dbReference>
<evidence type="ECO:0000313" key="4">
    <source>
        <dbReference type="EMBL" id="MBH5338551.1"/>
    </source>
</evidence>
<keyword evidence="5" id="KW-1185">Reference proteome</keyword>
<dbReference type="Gene3D" id="3.40.50.300">
    <property type="entry name" value="P-loop containing nucleotide triphosphate hydrolases"/>
    <property type="match status" value="1"/>
</dbReference>
<organism evidence="4 5">
    <name type="scientific">Streptomyces pactum</name>
    <dbReference type="NCBI Taxonomy" id="68249"/>
    <lineage>
        <taxon>Bacteria</taxon>
        <taxon>Bacillati</taxon>
        <taxon>Actinomycetota</taxon>
        <taxon>Actinomycetes</taxon>
        <taxon>Kitasatosporales</taxon>
        <taxon>Streptomycetaceae</taxon>
        <taxon>Streptomyces</taxon>
    </lineage>
</organism>
<keyword evidence="2" id="KW-1133">Transmembrane helix</keyword>
<feature type="compositionally biased region" description="Low complexity" evidence="1">
    <location>
        <begin position="493"/>
        <end position="513"/>
    </location>
</feature>
<dbReference type="SUPFAM" id="SSF52540">
    <property type="entry name" value="P-loop containing nucleoside triphosphate hydrolases"/>
    <property type="match status" value="1"/>
</dbReference>
<proteinExistence type="predicted"/>
<dbReference type="RefSeq" id="WP_197992352.1">
    <property type="nucleotide sequence ID" value="NZ_JACYXC010000002.1"/>
</dbReference>